<keyword evidence="3 4" id="KW-0663">Pyridoxal phosphate</keyword>
<dbReference type="InterPro" id="IPR015424">
    <property type="entry name" value="PyrdxlP-dep_Trfase"/>
</dbReference>
<dbReference type="Pfam" id="PF00202">
    <property type="entry name" value="Aminotran_3"/>
    <property type="match status" value="1"/>
</dbReference>
<dbReference type="PROSITE" id="PS00600">
    <property type="entry name" value="AA_TRANSFER_CLASS_3"/>
    <property type="match status" value="1"/>
</dbReference>
<evidence type="ECO:0000313" key="6">
    <source>
        <dbReference type="Proteomes" id="UP000193986"/>
    </source>
</evidence>
<dbReference type="Proteomes" id="UP000193986">
    <property type="component" value="Unassembled WGS sequence"/>
</dbReference>
<dbReference type="GO" id="GO:0008483">
    <property type="term" value="F:transaminase activity"/>
    <property type="evidence" value="ECO:0007669"/>
    <property type="project" value="InterPro"/>
</dbReference>
<dbReference type="InterPro" id="IPR049704">
    <property type="entry name" value="Aminotrans_3_PPA_site"/>
</dbReference>
<keyword evidence="6" id="KW-1185">Reference proteome</keyword>
<reference evidence="5 6" key="1">
    <citation type="submission" date="2016-07" db="EMBL/GenBank/DDBJ databases">
        <title>Pervasive Adenine N6-methylation of Active Genes in Fungi.</title>
        <authorList>
            <consortium name="DOE Joint Genome Institute"/>
            <person name="Mondo S.J."/>
            <person name="Dannebaum R.O."/>
            <person name="Kuo R.C."/>
            <person name="Labutti K."/>
            <person name="Haridas S."/>
            <person name="Kuo A."/>
            <person name="Salamov A."/>
            <person name="Ahrendt S.R."/>
            <person name="Lipzen A."/>
            <person name="Sullivan W."/>
            <person name="Andreopoulos W.B."/>
            <person name="Clum A."/>
            <person name="Lindquist E."/>
            <person name="Daum C."/>
            <person name="Ramamoorthy G.K."/>
            <person name="Gryganskyi A."/>
            <person name="Culley D."/>
            <person name="Magnuson J.K."/>
            <person name="James T.Y."/>
            <person name="O'Malley M.A."/>
            <person name="Stajich J.E."/>
            <person name="Spatafora J.W."/>
            <person name="Visel A."/>
            <person name="Grigoriev I.V."/>
        </authorList>
    </citation>
    <scope>NUCLEOTIDE SEQUENCE [LARGE SCALE GENOMIC DNA]</scope>
    <source>
        <strain evidence="5 6">68-887.2</strain>
    </source>
</reference>
<dbReference type="CDD" id="cd00610">
    <property type="entry name" value="OAT_like"/>
    <property type="match status" value="1"/>
</dbReference>
<dbReference type="GO" id="GO:0005739">
    <property type="term" value="C:mitochondrion"/>
    <property type="evidence" value="ECO:0007669"/>
    <property type="project" value="TreeGrafter"/>
</dbReference>
<comment type="caution">
    <text evidence="5">The sequence shown here is derived from an EMBL/GenBank/DDBJ whole genome shotgun (WGS) entry which is preliminary data.</text>
</comment>
<dbReference type="SUPFAM" id="SSF53383">
    <property type="entry name" value="PLP-dependent transferases"/>
    <property type="match status" value="1"/>
</dbReference>
<dbReference type="FunCoup" id="A0A1Y2BJU9">
    <property type="interactions" value="9"/>
</dbReference>
<dbReference type="STRING" id="71784.A0A1Y2BJU9"/>
<dbReference type="GO" id="GO:0030170">
    <property type="term" value="F:pyridoxal phosphate binding"/>
    <property type="evidence" value="ECO:0007669"/>
    <property type="project" value="InterPro"/>
</dbReference>
<evidence type="ECO:0000256" key="1">
    <source>
        <dbReference type="ARBA" id="ARBA00001933"/>
    </source>
</evidence>
<dbReference type="InParanoid" id="A0A1Y2BJU9"/>
<proteinExistence type="inferred from homology"/>
<gene>
    <name evidence="5" type="ORF">BCR39DRAFT_516385</name>
</gene>
<sequence length="444" mass="47885">MPATTLNSDSFWQEADASLIRYNGAGDFVRRVIVKARGSTMWDSDGNEIIDWTSGQMSSMLGHSHPEIVETVADSMSTLDHLFSGFVSKPVVDAAVMLGSILPPSLSKVIFLNTGAESNEAALKMAKLYTGKHEVVAFSASWHGMTQAAAAATFSAGRNGYGPNSPGQFVLPTPNAFTSPFRNSDGTYDWQTELAYGWNLIDCQSTGSLAACIVEPILSSGGVIEMPAGYMKALKNECEKRGMLLIMDEAQTGLGRTGDMFAFEHEGIVPDILTLSKTLGCGLPVAATVTSAHIDQVAHEKGFLFYTTHVNDPLPAAVALKAMQIVVRDQLHFRARELGIKVKSALRELQRKYKCIGDVRGRGLLLGVEIRPNPNIPDSQPAHILGAAISDRCMELGLSMNIVRLPHMGGVFRVAPPLTITDAESEKALEILDRAFSSVKGTTW</sequence>
<accession>A0A1Y2BJU9</accession>
<dbReference type="Gene3D" id="3.90.1150.10">
    <property type="entry name" value="Aspartate Aminotransferase, domain 1"/>
    <property type="match status" value="1"/>
</dbReference>
<dbReference type="EMBL" id="MCFC01000002">
    <property type="protein sequence ID" value="ORY35051.1"/>
    <property type="molecule type" value="Genomic_DNA"/>
</dbReference>
<dbReference type="FunFam" id="3.40.640.10:FF:000004">
    <property type="entry name" value="Acetylornithine aminotransferase"/>
    <property type="match status" value="1"/>
</dbReference>
<dbReference type="PIRSF" id="PIRSF000521">
    <property type="entry name" value="Transaminase_4ab_Lys_Orn"/>
    <property type="match status" value="1"/>
</dbReference>
<evidence type="ECO:0000313" key="5">
    <source>
        <dbReference type="EMBL" id="ORY35051.1"/>
    </source>
</evidence>
<dbReference type="InterPro" id="IPR015422">
    <property type="entry name" value="PyrdxlP-dep_Trfase_small"/>
</dbReference>
<evidence type="ECO:0000256" key="2">
    <source>
        <dbReference type="ARBA" id="ARBA00008954"/>
    </source>
</evidence>
<dbReference type="Gene3D" id="3.40.640.10">
    <property type="entry name" value="Type I PLP-dependent aspartate aminotransferase-like (Major domain)"/>
    <property type="match status" value="1"/>
</dbReference>
<comment type="cofactor">
    <cofactor evidence="1">
        <name>pyridoxal 5'-phosphate</name>
        <dbReference type="ChEBI" id="CHEBI:597326"/>
    </cofactor>
</comment>
<dbReference type="OrthoDB" id="10261433at2759"/>
<evidence type="ECO:0000256" key="4">
    <source>
        <dbReference type="RuleBase" id="RU003560"/>
    </source>
</evidence>
<evidence type="ECO:0000256" key="3">
    <source>
        <dbReference type="ARBA" id="ARBA00022898"/>
    </source>
</evidence>
<comment type="similarity">
    <text evidence="2 4">Belongs to the class-III pyridoxal-phosphate-dependent aminotransferase family.</text>
</comment>
<dbReference type="InterPro" id="IPR005814">
    <property type="entry name" value="Aminotrans_3"/>
</dbReference>
<protein>
    <submittedName>
        <fullName evidence="5">Dialkylglycine decarboxylase</fullName>
    </submittedName>
</protein>
<organism evidence="5 6">
    <name type="scientific">Naematelia encephala</name>
    <dbReference type="NCBI Taxonomy" id="71784"/>
    <lineage>
        <taxon>Eukaryota</taxon>
        <taxon>Fungi</taxon>
        <taxon>Dikarya</taxon>
        <taxon>Basidiomycota</taxon>
        <taxon>Agaricomycotina</taxon>
        <taxon>Tremellomycetes</taxon>
        <taxon>Tremellales</taxon>
        <taxon>Naemateliaceae</taxon>
        <taxon>Naematelia</taxon>
    </lineage>
</organism>
<name>A0A1Y2BJU9_9TREE</name>
<dbReference type="PANTHER" id="PTHR45688:SF13">
    <property type="entry name" value="ALANINE--GLYOXYLATE AMINOTRANSFERASE 2-LIKE"/>
    <property type="match status" value="1"/>
</dbReference>
<dbReference type="InterPro" id="IPR015421">
    <property type="entry name" value="PyrdxlP-dep_Trfase_major"/>
</dbReference>
<dbReference type="AlphaFoldDB" id="A0A1Y2BJU9"/>
<dbReference type="PANTHER" id="PTHR45688">
    <property type="match status" value="1"/>
</dbReference>